<dbReference type="Gramene" id="rna43633">
    <property type="protein sequence ID" value="RHN48869.1"/>
    <property type="gene ID" value="gene43633"/>
</dbReference>
<organism evidence="1">
    <name type="scientific">Medicago truncatula</name>
    <name type="common">Barrel medic</name>
    <name type="synonym">Medicago tribuloides</name>
    <dbReference type="NCBI Taxonomy" id="3880"/>
    <lineage>
        <taxon>Eukaryota</taxon>
        <taxon>Viridiplantae</taxon>
        <taxon>Streptophyta</taxon>
        <taxon>Embryophyta</taxon>
        <taxon>Tracheophyta</taxon>
        <taxon>Spermatophyta</taxon>
        <taxon>Magnoliopsida</taxon>
        <taxon>eudicotyledons</taxon>
        <taxon>Gunneridae</taxon>
        <taxon>Pentapetalae</taxon>
        <taxon>rosids</taxon>
        <taxon>fabids</taxon>
        <taxon>Fabales</taxon>
        <taxon>Fabaceae</taxon>
        <taxon>Papilionoideae</taxon>
        <taxon>50 kb inversion clade</taxon>
        <taxon>NPAAA clade</taxon>
        <taxon>Hologalegina</taxon>
        <taxon>IRL clade</taxon>
        <taxon>Trifolieae</taxon>
        <taxon>Medicago</taxon>
    </lineage>
</organism>
<reference evidence="1" key="1">
    <citation type="journal article" date="2018" name="Nat. Plants">
        <title>Whole-genome landscape of Medicago truncatula symbiotic genes.</title>
        <authorList>
            <person name="Pecrix Y."/>
            <person name="Gamas P."/>
            <person name="Carrere S."/>
        </authorList>
    </citation>
    <scope>NUCLEOTIDE SEQUENCE</scope>
    <source>
        <tissue evidence="1">Leaves</tissue>
    </source>
</reference>
<accession>A0A396H6I2</accession>
<dbReference type="Proteomes" id="UP000265566">
    <property type="component" value="Chromosome 7"/>
</dbReference>
<dbReference type="EMBL" id="PSQE01000007">
    <property type="protein sequence ID" value="RHN48869.1"/>
    <property type="molecule type" value="Genomic_DNA"/>
</dbReference>
<evidence type="ECO:0000313" key="1">
    <source>
        <dbReference type="EMBL" id="RHN48869.1"/>
    </source>
</evidence>
<proteinExistence type="predicted"/>
<dbReference type="AlphaFoldDB" id="A0A396H6I2"/>
<sequence length="86" mass="10007">MKHDLKKTYKKYPHFAGIVLPCSHILDNFSRKGVQQFLECNRSVEYCLPIIHQCGLWTTTISIDINAYSNLTNEDPQLPEIRLEVE</sequence>
<protein>
    <submittedName>
        <fullName evidence="1">Uncharacterized protein</fullName>
    </submittedName>
</protein>
<gene>
    <name evidence="1" type="ORF">MtrunA17_Chr7g0268391</name>
</gene>
<name>A0A396H6I2_MEDTR</name>
<comment type="caution">
    <text evidence="1">The sequence shown here is derived from an EMBL/GenBank/DDBJ whole genome shotgun (WGS) entry which is preliminary data.</text>
</comment>